<dbReference type="EMBL" id="JAROKS010000025">
    <property type="protein sequence ID" value="KAK1785763.1"/>
    <property type="molecule type" value="Genomic_DNA"/>
</dbReference>
<evidence type="ECO:0008006" key="3">
    <source>
        <dbReference type="Google" id="ProtNLM"/>
    </source>
</evidence>
<protein>
    <recommendedName>
        <fullName evidence="3">Gem-associated protein 4</fullName>
    </recommendedName>
</protein>
<name>A0AAD9DM04_9TELE</name>
<dbReference type="AlphaFoldDB" id="A0AAD9DM04"/>
<evidence type="ECO:0000313" key="2">
    <source>
        <dbReference type="Proteomes" id="UP001239994"/>
    </source>
</evidence>
<reference evidence="1" key="1">
    <citation type="submission" date="2023-03" db="EMBL/GenBank/DDBJ databases">
        <title>Electrophorus voltai genome.</title>
        <authorList>
            <person name="Bian C."/>
        </authorList>
    </citation>
    <scope>NUCLEOTIDE SEQUENCE</scope>
    <source>
        <strain evidence="1">CB-2022</strain>
        <tissue evidence="1">Muscle</tissue>
    </source>
</reference>
<dbReference type="PANTHER" id="PTHR15571">
    <property type="entry name" value="GEM-ASSOCIATED PROTEIN 4"/>
    <property type="match status" value="1"/>
</dbReference>
<comment type="caution">
    <text evidence="1">The sequence shown here is derived from an EMBL/GenBank/DDBJ whole genome shotgun (WGS) entry which is preliminary data.</text>
</comment>
<organism evidence="1 2">
    <name type="scientific">Electrophorus voltai</name>
    <dbReference type="NCBI Taxonomy" id="2609070"/>
    <lineage>
        <taxon>Eukaryota</taxon>
        <taxon>Metazoa</taxon>
        <taxon>Chordata</taxon>
        <taxon>Craniata</taxon>
        <taxon>Vertebrata</taxon>
        <taxon>Euteleostomi</taxon>
        <taxon>Actinopterygii</taxon>
        <taxon>Neopterygii</taxon>
        <taxon>Teleostei</taxon>
        <taxon>Ostariophysi</taxon>
        <taxon>Gymnotiformes</taxon>
        <taxon>Gymnotoidei</taxon>
        <taxon>Gymnotidae</taxon>
        <taxon>Electrophorus</taxon>
    </lineage>
</organism>
<dbReference type="Proteomes" id="UP001239994">
    <property type="component" value="Unassembled WGS sequence"/>
</dbReference>
<sequence>MDQGSWLSCEKTAILQGGFLLASQLCQPEPFSALRKEDWGRVGGPVVQAVAEICGQFCVGNQDGLQWRKRILCIIWNKILEMERMEDIDRSWMENPLFAVQNSLPSINHTVLFELVKSLGFSTTYVELLLCFQEAEQCRELERLARYVTVESTDTDVKLLLDVCWELLRGRQKEEDSLDRLFTAQLVRVSQNLAGCTTQASKRFKPDPESSASAACKVSILFQGLNDIKEYVTSTALCHFALSNCLDMLYTSYLLDHATDLPVEVKLRNIAWLVSLQRKTNLVEGNYLIQAIRECHRDLAATFSPARSKPSGMTSIQAMQMTLGIIRTWEERGLLREPTSEPSVLAVRCKDSICRVLKSLEQLTTSESLEDEQSVNSLKGVLKDLLASLSFTVPEGPSAEMECIVTAIIDNNIQGFQELPKLYASKLSLTFSETEWLSCLERNKGAFQQKDLVMTLVSTLIAKCQSEADVNHSKRLKDVTVDVFCRLPLTDKNVILSEVLAMSQRGLHGCLPSAVTKGYEEELNLAFNCIVQGGAQGSLSSAISAVARVAFQNPEAAMRRCCRAAVVNVGADRLLARILQQLPGLRGLAAGTGEARRGWSLLCECLRAAAWNKLSSPKEEDQLLRFLSALMEPSAADQTGEKCSFLLPEECVRAFVLPHVTLGPGARSLELCLRVLQAALAHAISEDAAPWIMNCSPFPLLYCLSQLLNNCSRCWEQPLQGDPGVSIETKELLISILITLGKAVGKQVALAPGTWSRALSWLYGKVEQLDWTIRFHMKEVWGEHFKYEVPSSLMAVCELSEQEWSGLELPQYGQGTGLLAWVECCCLSDRVRETMMGALSLNLRDPEEVNMFSKGLLVALSQTLPWCAVSEWERLLTVLRELLRSEKLHVPYSLEYVDFLPFLDLRPFACDLRLSVLMLRVFQLLCGFSCEGWLPPRGWAHVSRLYAAALRVVTDSVKDVLPLPSAASPGAGGAPLNREVLFVLTQLYCHTLHVQVMMPGEAEHLFLRALEILSHYEAVLAAYPKSSTPLQAANTRHFLTTITDNLQCAETRAVLQQKIAQLGD</sequence>
<evidence type="ECO:0000313" key="1">
    <source>
        <dbReference type="EMBL" id="KAK1785763.1"/>
    </source>
</evidence>
<dbReference type="GO" id="GO:0000387">
    <property type="term" value="P:spliceosomal snRNP assembly"/>
    <property type="evidence" value="ECO:0007669"/>
    <property type="project" value="InterPro"/>
</dbReference>
<accession>A0AAD9DM04</accession>
<proteinExistence type="predicted"/>
<gene>
    <name evidence="1" type="ORF">P4O66_003148</name>
</gene>
<dbReference type="PANTHER" id="PTHR15571:SF2">
    <property type="entry name" value="GEM-ASSOCIATED PROTEIN 4"/>
    <property type="match status" value="1"/>
</dbReference>
<keyword evidence="2" id="KW-1185">Reference proteome</keyword>
<dbReference type="InterPro" id="IPR033265">
    <property type="entry name" value="GEMIN4"/>
</dbReference>
<dbReference type="GO" id="GO:0006364">
    <property type="term" value="P:rRNA processing"/>
    <property type="evidence" value="ECO:0007669"/>
    <property type="project" value="InterPro"/>
</dbReference>
<dbReference type="GO" id="GO:0032797">
    <property type="term" value="C:SMN complex"/>
    <property type="evidence" value="ECO:0007669"/>
    <property type="project" value="InterPro"/>
</dbReference>